<dbReference type="STRING" id="50429.A0A2B4SA45"/>
<keyword evidence="4" id="KW-0067">ATP-binding</keyword>
<dbReference type="GO" id="GO:0005739">
    <property type="term" value="C:mitochondrion"/>
    <property type="evidence" value="ECO:0007669"/>
    <property type="project" value="TreeGrafter"/>
</dbReference>
<dbReference type="Pfam" id="PF00696">
    <property type="entry name" value="AA_kinase"/>
    <property type="match status" value="2"/>
</dbReference>
<dbReference type="OrthoDB" id="1934954at2759"/>
<dbReference type="InterPro" id="IPR036393">
    <property type="entry name" value="AceGlu_kinase-like_sf"/>
</dbReference>
<feature type="non-terminal residue" evidence="6">
    <location>
        <position position="231"/>
    </location>
</feature>
<gene>
    <name evidence="6" type="primary">ALDH18A1</name>
    <name evidence="6" type="ORF">AWC38_SpisGene10005</name>
</gene>
<dbReference type="SUPFAM" id="SSF53633">
    <property type="entry name" value="Carbamate kinase-like"/>
    <property type="match status" value="1"/>
</dbReference>
<dbReference type="InterPro" id="IPR001048">
    <property type="entry name" value="Asp/Glu/Uridylate_kinase"/>
</dbReference>
<evidence type="ECO:0000256" key="4">
    <source>
        <dbReference type="ARBA" id="ARBA00022840"/>
    </source>
</evidence>
<evidence type="ECO:0000259" key="5">
    <source>
        <dbReference type="Pfam" id="PF00696"/>
    </source>
</evidence>
<feature type="domain" description="Aspartate/glutamate/uridylate kinase" evidence="5">
    <location>
        <begin position="57"/>
        <end position="162"/>
    </location>
</feature>
<proteinExistence type="predicted"/>
<evidence type="ECO:0000256" key="2">
    <source>
        <dbReference type="ARBA" id="ARBA00022741"/>
    </source>
</evidence>
<keyword evidence="2" id="KW-0547">Nucleotide-binding</keyword>
<dbReference type="PANTHER" id="PTHR11063">
    <property type="entry name" value="GLUTAMATE SEMIALDEHYDE DEHYDROGENASE"/>
    <property type="match status" value="1"/>
</dbReference>
<sequence length="231" mass="25191">MPVLNTQNGVLNFLLRWAKFCCHGRTFSTLDKRTIRSSHTNSANGIAFRSELKRKAKRVVVKLGSAIITRDDECGVAFGRLASIVEQVSELQNSGRQMLLVTSGAVAFGKQKLRHELLLSQSSRPYIEPRACAAVGQGGLLSLYEAMFQQYGLTCGQVIAVKDYDSLSSLLLVKLKSELLLILSDVQGIYSGPPDLPESGLLDTFRPADVSNIESGEKSRVGRGGMESKVK</sequence>
<keyword evidence="3" id="KW-0418">Kinase</keyword>
<dbReference type="EMBL" id="LSMT01000153">
    <property type="protein sequence ID" value="PFX25325.1"/>
    <property type="molecule type" value="Genomic_DNA"/>
</dbReference>
<evidence type="ECO:0000256" key="1">
    <source>
        <dbReference type="ARBA" id="ARBA00022679"/>
    </source>
</evidence>
<dbReference type="AlphaFoldDB" id="A0A2B4SA45"/>
<dbReference type="InterPro" id="IPR001057">
    <property type="entry name" value="Glu/AcGlu_kinase"/>
</dbReference>
<accession>A0A2B4SA45</accession>
<organism evidence="6 7">
    <name type="scientific">Stylophora pistillata</name>
    <name type="common">Smooth cauliflower coral</name>
    <dbReference type="NCBI Taxonomy" id="50429"/>
    <lineage>
        <taxon>Eukaryota</taxon>
        <taxon>Metazoa</taxon>
        <taxon>Cnidaria</taxon>
        <taxon>Anthozoa</taxon>
        <taxon>Hexacorallia</taxon>
        <taxon>Scleractinia</taxon>
        <taxon>Astrocoeniina</taxon>
        <taxon>Pocilloporidae</taxon>
        <taxon>Stylophora</taxon>
    </lineage>
</organism>
<protein>
    <submittedName>
        <fullName evidence="6">Delta-1-pyrroline-5-carboxylate synthase</fullName>
    </submittedName>
</protein>
<dbReference type="Proteomes" id="UP000225706">
    <property type="component" value="Unassembled WGS sequence"/>
</dbReference>
<feature type="domain" description="Aspartate/glutamate/uridylate kinase" evidence="5">
    <location>
        <begin position="164"/>
        <end position="230"/>
    </location>
</feature>
<dbReference type="PANTHER" id="PTHR11063:SF8">
    <property type="entry name" value="DELTA-1-PYRROLINE-5-CARBOXYLATE SYNTHASE"/>
    <property type="match status" value="1"/>
</dbReference>
<evidence type="ECO:0000256" key="3">
    <source>
        <dbReference type="ARBA" id="ARBA00022777"/>
    </source>
</evidence>
<evidence type="ECO:0000313" key="7">
    <source>
        <dbReference type="Proteomes" id="UP000225706"/>
    </source>
</evidence>
<keyword evidence="7" id="KW-1185">Reference proteome</keyword>
<evidence type="ECO:0000313" key="6">
    <source>
        <dbReference type="EMBL" id="PFX25325.1"/>
    </source>
</evidence>
<dbReference type="GO" id="GO:0016301">
    <property type="term" value="F:kinase activity"/>
    <property type="evidence" value="ECO:0007669"/>
    <property type="project" value="UniProtKB-KW"/>
</dbReference>
<dbReference type="Gene3D" id="3.40.1160.10">
    <property type="entry name" value="Acetylglutamate kinase-like"/>
    <property type="match status" value="2"/>
</dbReference>
<name>A0A2B4SA45_STYPI</name>
<keyword evidence="1" id="KW-0808">Transferase</keyword>
<dbReference type="PRINTS" id="PR00474">
    <property type="entry name" value="GLU5KINASE"/>
</dbReference>
<comment type="caution">
    <text evidence="6">The sequence shown here is derived from an EMBL/GenBank/DDBJ whole genome shotgun (WGS) entry which is preliminary data.</text>
</comment>
<dbReference type="GO" id="GO:0004350">
    <property type="term" value="F:glutamate-5-semialdehyde dehydrogenase activity"/>
    <property type="evidence" value="ECO:0007669"/>
    <property type="project" value="TreeGrafter"/>
</dbReference>
<dbReference type="GO" id="GO:0005524">
    <property type="term" value="F:ATP binding"/>
    <property type="evidence" value="ECO:0007669"/>
    <property type="project" value="UniProtKB-KW"/>
</dbReference>
<reference evidence="7" key="1">
    <citation type="journal article" date="2017" name="bioRxiv">
        <title>Comparative analysis of the genomes of Stylophora pistillata and Acropora digitifera provides evidence for extensive differences between species of corals.</title>
        <authorList>
            <person name="Voolstra C.R."/>
            <person name="Li Y."/>
            <person name="Liew Y.J."/>
            <person name="Baumgarten S."/>
            <person name="Zoccola D."/>
            <person name="Flot J.-F."/>
            <person name="Tambutte S."/>
            <person name="Allemand D."/>
            <person name="Aranda M."/>
        </authorList>
    </citation>
    <scope>NUCLEOTIDE SEQUENCE [LARGE SCALE GENOMIC DNA]</scope>
</reference>